<evidence type="ECO:0000256" key="2">
    <source>
        <dbReference type="SAM" id="Phobius"/>
    </source>
</evidence>
<keyword evidence="2" id="KW-0812">Transmembrane</keyword>
<evidence type="ECO:0000313" key="3">
    <source>
        <dbReference type="EMBL" id="EEF39750.1"/>
    </source>
</evidence>
<keyword evidence="2" id="KW-0472">Membrane</keyword>
<dbReference type="FunCoup" id="B9S9J4">
    <property type="interactions" value="364"/>
</dbReference>
<evidence type="ECO:0000256" key="1">
    <source>
        <dbReference type="ARBA" id="ARBA00006974"/>
    </source>
</evidence>
<feature type="transmembrane region" description="Helical" evidence="2">
    <location>
        <begin position="167"/>
        <end position="186"/>
    </location>
</feature>
<evidence type="ECO:0008006" key="5">
    <source>
        <dbReference type="Google" id="ProtNLM"/>
    </source>
</evidence>
<dbReference type="Pfam" id="PF02519">
    <property type="entry name" value="Auxin_inducible"/>
    <property type="match status" value="1"/>
</dbReference>
<dbReference type="GO" id="GO:0009733">
    <property type="term" value="P:response to auxin"/>
    <property type="evidence" value="ECO:0007669"/>
    <property type="project" value="InterPro"/>
</dbReference>
<evidence type="ECO:0000313" key="4">
    <source>
        <dbReference type="Proteomes" id="UP000008311"/>
    </source>
</evidence>
<dbReference type="InterPro" id="IPR003676">
    <property type="entry name" value="SAUR_fam"/>
</dbReference>
<dbReference type="PANTHER" id="PTHR31175:SF49">
    <property type="entry name" value="SAUR FAMILY PROTEIN"/>
    <property type="match status" value="1"/>
</dbReference>
<protein>
    <recommendedName>
        <fullName evidence="5">Calmodulin binding protein</fullName>
    </recommendedName>
</protein>
<dbReference type="Proteomes" id="UP000008311">
    <property type="component" value="Unassembled WGS sequence"/>
</dbReference>
<dbReference type="EMBL" id="EQ973897">
    <property type="protein sequence ID" value="EEF39750.1"/>
    <property type="molecule type" value="Genomic_DNA"/>
</dbReference>
<dbReference type="InParanoid" id="B9S9J4"/>
<organism evidence="3 4">
    <name type="scientific">Ricinus communis</name>
    <name type="common">Castor bean</name>
    <dbReference type="NCBI Taxonomy" id="3988"/>
    <lineage>
        <taxon>Eukaryota</taxon>
        <taxon>Viridiplantae</taxon>
        <taxon>Streptophyta</taxon>
        <taxon>Embryophyta</taxon>
        <taxon>Tracheophyta</taxon>
        <taxon>Spermatophyta</taxon>
        <taxon>Magnoliopsida</taxon>
        <taxon>eudicotyledons</taxon>
        <taxon>Gunneridae</taxon>
        <taxon>Pentapetalae</taxon>
        <taxon>rosids</taxon>
        <taxon>fabids</taxon>
        <taxon>Malpighiales</taxon>
        <taxon>Euphorbiaceae</taxon>
        <taxon>Acalyphoideae</taxon>
        <taxon>Acalypheae</taxon>
        <taxon>Ricinus</taxon>
    </lineage>
</organism>
<name>B9S9J4_RICCO</name>
<proteinExistence type="inferred from homology"/>
<gene>
    <name evidence="3" type="ORF">RCOM_0886220</name>
</gene>
<dbReference type="AlphaFoldDB" id="B9S9J4"/>
<dbReference type="PANTHER" id="PTHR31175">
    <property type="entry name" value="AUXIN-RESPONSIVE FAMILY PROTEIN"/>
    <property type="match status" value="1"/>
</dbReference>
<keyword evidence="2" id="KW-1133">Transmembrane helix</keyword>
<dbReference type="STRING" id="3988.B9S9J4"/>
<sequence>MISTKKLLKWARKWQKLASSRQKSITFPSTIGSTDTSSCSTSSIAEKGHFVVYSADKQRFLLPLEYLNNENIRGLLDIVEDEFGLPSNGPLTLPCEAQLMEYALSLIKQQVARDVERALLTSIVNSCYTLPFHLHLQHQMLVYIDKIDAFYIKDLKKFSLSSPLSPIYIFILFIVVCHFILQNFIIS</sequence>
<reference evidence="4" key="1">
    <citation type="journal article" date="2010" name="Nat. Biotechnol.">
        <title>Draft genome sequence of the oilseed species Ricinus communis.</title>
        <authorList>
            <person name="Chan A.P."/>
            <person name="Crabtree J."/>
            <person name="Zhao Q."/>
            <person name="Lorenzi H."/>
            <person name="Orvis J."/>
            <person name="Puiu D."/>
            <person name="Melake-Berhan A."/>
            <person name="Jones K.M."/>
            <person name="Redman J."/>
            <person name="Chen G."/>
            <person name="Cahoon E.B."/>
            <person name="Gedil M."/>
            <person name="Stanke M."/>
            <person name="Haas B.J."/>
            <person name="Wortman J.R."/>
            <person name="Fraser-Liggett C.M."/>
            <person name="Ravel J."/>
            <person name="Rabinowicz P.D."/>
        </authorList>
    </citation>
    <scope>NUCLEOTIDE SEQUENCE [LARGE SCALE GENOMIC DNA]</scope>
    <source>
        <strain evidence="4">cv. Hale</strain>
    </source>
</reference>
<comment type="similarity">
    <text evidence="1">Belongs to the ARG7 family.</text>
</comment>
<keyword evidence="4" id="KW-1185">Reference proteome</keyword>
<accession>B9S9J4</accession>